<dbReference type="PANTHER" id="PTHR34568:SF4">
    <property type="entry name" value="OS02G0638000 PROTEIN"/>
    <property type="match status" value="1"/>
</dbReference>
<gene>
    <name evidence="3" type="ORF">URODEC1_LOCUS48768</name>
</gene>
<evidence type="ECO:0000313" key="4">
    <source>
        <dbReference type="Proteomes" id="UP001497457"/>
    </source>
</evidence>
<feature type="compositionally biased region" description="Basic and acidic residues" evidence="1">
    <location>
        <begin position="125"/>
        <end position="135"/>
    </location>
</feature>
<feature type="region of interest" description="Disordered" evidence="1">
    <location>
        <begin position="110"/>
        <end position="374"/>
    </location>
</feature>
<dbReference type="AlphaFoldDB" id="A0ABC8ZV35"/>
<proteinExistence type="predicted"/>
<feature type="compositionally biased region" description="Basic and acidic residues" evidence="1">
    <location>
        <begin position="146"/>
        <end position="157"/>
    </location>
</feature>
<feature type="compositionally biased region" description="Basic and acidic residues" evidence="1">
    <location>
        <begin position="247"/>
        <end position="271"/>
    </location>
</feature>
<sequence>MQASARLSSSAASKKVIAGVSSAITRSCYRSTRGKAHAAPLSAQEPPPKGQKRITKQERKVRIVEIVDKFRASNDGKFPGVKAVRQQVGGSFYTVREILQELEYNHKKSPLGNAKAAPLQGTVEVAEHSRPKDEAMVAQPKGTPEFAEHSRPKDDSVKSPLNRDNSKSSQEIQDVDDVDDVLISPKDAATSTGIMEKTEAWKSVGSSHHNVKNPYNHDSSKSSQEVQDEDDVLISPKDAAMSSGIVEKTETWKPDGSSHHNVETEAVKHDLNTSATFKTADGPNLSDQTESESMKVIMNKSSLSLGVEAKSDPGNQQRETEANKLAPDNTEKILNASESSTSDQSGSDNVTKANVLDREHNPKHEPEESTSTGLFGSLKSFAYGFRNFWKNL</sequence>
<dbReference type="Proteomes" id="UP001497457">
    <property type="component" value="Chromosome 2b"/>
</dbReference>
<feature type="compositionally biased region" description="Basic and acidic residues" evidence="1">
    <location>
        <begin position="355"/>
        <end position="367"/>
    </location>
</feature>
<dbReference type="Pfam" id="PF25896">
    <property type="entry name" value="HTH_AT3G52170"/>
    <property type="match status" value="1"/>
</dbReference>
<evidence type="ECO:0000313" key="3">
    <source>
        <dbReference type="EMBL" id="CAL4968034.1"/>
    </source>
</evidence>
<feature type="compositionally biased region" description="Low complexity" evidence="1">
    <location>
        <begin position="337"/>
        <end position="347"/>
    </location>
</feature>
<organism evidence="3 4">
    <name type="scientific">Urochloa decumbens</name>
    <dbReference type="NCBI Taxonomy" id="240449"/>
    <lineage>
        <taxon>Eukaryota</taxon>
        <taxon>Viridiplantae</taxon>
        <taxon>Streptophyta</taxon>
        <taxon>Embryophyta</taxon>
        <taxon>Tracheophyta</taxon>
        <taxon>Spermatophyta</taxon>
        <taxon>Magnoliopsida</taxon>
        <taxon>Liliopsida</taxon>
        <taxon>Poales</taxon>
        <taxon>Poaceae</taxon>
        <taxon>PACMAD clade</taxon>
        <taxon>Panicoideae</taxon>
        <taxon>Panicodae</taxon>
        <taxon>Paniceae</taxon>
        <taxon>Melinidinae</taxon>
        <taxon>Urochloa</taxon>
    </lineage>
</organism>
<evidence type="ECO:0000256" key="1">
    <source>
        <dbReference type="SAM" id="MobiDB-lite"/>
    </source>
</evidence>
<reference evidence="3 4" key="2">
    <citation type="submission" date="2024-10" db="EMBL/GenBank/DDBJ databases">
        <authorList>
            <person name="Ryan C."/>
        </authorList>
    </citation>
    <scope>NUCLEOTIDE SEQUENCE [LARGE SCALE GENOMIC DNA]</scope>
</reference>
<reference evidence="4" key="1">
    <citation type="submission" date="2024-06" db="EMBL/GenBank/DDBJ databases">
        <authorList>
            <person name="Ryan C."/>
        </authorList>
    </citation>
    <scope>NUCLEOTIDE SEQUENCE [LARGE SCALE GENOMIC DNA]</scope>
</reference>
<dbReference type="EMBL" id="OZ075112">
    <property type="protein sequence ID" value="CAL4968034.1"/>
    <property type="molecule type" value="Genomic_DNA"/>
</dbReference>
<accession>A0ABC8ZV35</accession>
<feature type="region of interest" description="Disordered" evidence="1">
    <location>
        <begin position="31"/>
        <end position="57"/>
    </location>
</feature>
<dbReference type="InterPro" id="IPR058941">
    <property type="entry name" value="HTH_AT3G52170-like"/>
</dbReference>
<dbReference type="PANTHER" id="PTHR34568">
    <property type="entry name" value="RRM DOMAIN-CONTAINING PROTEIN"/>
    <property type="match status" value="1"/>
</dbReference>
<dbReference type="InterPro" id="IPR058942">
    <property type="entry name" value="AT3G52170-like"/>
</dbReference>
<keyword evidence="4" id="KW-1185">Reference proteome</keyword>
<evidence type="ECO:0000259" key="2">
    <source>
        <dbReference type="Pfam" id="PF25896"/>
    </source>
</evidence>
<protein>
    <recommendedName>
        <fullName evidence="2">AT3G52170-like helix-turn-helix domain-containing protein</fullName>
    </recommendedName>
</protein>
<feature type="domain" description="AT3G52170-like helix-turn-helix" evidence="2">
    <location>
        <begin position="55"/>
        <end position="104"/>
    </location>
</feature>
<name>A0ABC8ZV35_9POAL</name>